<evidence type="ECO:0000313" key="3">
    <source>
        <dbReference type="EMBL" id="KAK1120693.1"/>
    </source>
</evidence>
<proteinExistence type="predicted"/>
<keyword evidence="1" id="KW-0175">Coiled coil</keyword>
<evidence type="ECO:0000256" key="1">
    <source>
        <dbReference type="SAM" id="Coils"/>
    </source>
</evidence>
<protein>
    <submittedName>
        <fullName evidence="3">GATA type zinc finger protein asd-4-like</fullName>
    </submittedName>
</protein>
<name>A0AAD8CFQ8_ACIOX</name>
<dbReference type="Proteomes" id="UP001230051">
    <property type="component" value="Unassembled WGS sequence"/>
</dbReference>
<dbReference type="AlphaFoldDB" id="A0AAD8CFQ8"/>
<dbReference type="EMBL" id="JAGXEW010002090">
    <property type="protein sequence ID" value="KAK1120693.1"/>
    <property type="molecule type" value="Genomic_DNA"/>
</dbReference>
<reference evidence="3" key="1">
    <citation type="submission" date="2022-02" db="EMBL/GenBank/DDBJ databases">
        <title>Atlantic sturgeon de novo genome assembly.</title>
        <authorList>
            <person name="Stock M."/>
            <person name="Klopp C."/>
            <person name="Guiguen Y."/>
            <person name="Cabau C."/>
            <person name="Parinello H."/>
            <person name="Santidrian Yebra-Pimentel E."/>
            <person name="Kuhl H."/>
            <person name="Dirks R.P."/>
            <person name="Guessner J."/>
            <person name="Wuertz S."/>
            <person name="Du K."/>
            <person name="Schartl M."/>
        </authorList>
    </citation>
    <scope>NUCLEOTIDE SEQUENCE</scope>
    <source>
        <strain evidence="3">STURGEONOMICS-FGT-2020</strain>
        <tissue evidence="3">Whole blood</tissue>
    </source>
</reference>
<evidence type="ECO:0000313" key="4">
    <source>
        <dbReference type="Proteomes" id="UP001230051"/>
    </source>
</evidence>
<feature type="chain" id="PRO_5041936646" evidence="2">
    <location>
        <begin position="21"/>
        <end position="110"/>
    </location>
</feature>
<feature type="signal peptide" evidence="2">
    <location>
        <begin position="1"/>
        <end position="20"/>
    </location>
</feature>
<gene>
    <name evidence="3" type="ORF">AOXY_G38747</name>
</gene>
<feature type="coiled-coil region" evidence="1">
    <location>
        <begin position="37"/>
        <end position="102"/>
    </location>
</feature>
<evidence type="ECO:0000256" key="2">
    <source>
        <dbReference type="SAM" id="SignalP"/>
    </source>
</evidence>
<organism evidence="3 4">
    <name type="scientific">Acipenser oxyrinchus oxyrinchus</name>
    <dbReference type="NCBI Taxonomy" id="40147"/>
    <lineage>
        <taxon>Eukaryota</taxon>
        <taxon>Metazoa</taxon>
        <taxon>Chordata</taxon>
        <taxon>Craniata</taxon>
        <taxon>Vertebrata</taxon>
        <taxon>Euteleostomi</taxon>
        <taxon>Actinopterygii</taxon>
        <taxon>Chondrostei</taxon>
        <taxon>Acipenseriformes</taxon>
        <taxon>Acipenseridae</taxon>
        <taxon>Acipenser</taxon>
    </lineage>
</organism>
<keyword evidence="2" id="KW-0732">Signal</keyword>
<accession>A0AAD8CFQ8</accession>
<comment type="caution">
    <text evidence="3">The sequence shown here is derived from an EMBL/GenBank/DDBJ whole genome shotgun (WGS) entry which is preliminary data.</text>
</comment>
<keyword evidence="4" id="KW-1185">Reference proteome</keyword>
<sequence length="110" mass="12225">MKTLFILVLSAAVLLIASDARSIQYTSQDEDELVDTMLEEKRELEALTDLDADLNEEESEDLAQITNEIENETYCKKAAKKLRKAAKKARKARKKAAKKAAKALLSGSKP</sequence>